<accession>A0A813H6Z1</accession>
<feature type="non-terminal residue" evidence="1">
    <location>
        <position position="1"/>
    </location>
</feature>
<evidence type="ECO:0000313" key="2">
    <source>
        <dbReference type="Proteomes" id="UP000654075"/>
    </source>
</evidence>
<organism evidence="1 2">
    <name type="scientific">Polarella glacialis</name>
    <name type="common">Dinoflagellate</name>
    <dbReference type="NCBI Taxonomy" id="89957"/>
    <lineage>
        <taxon>Eukaryota</taxon>
        <taxon>Sar</taxon>
        <taxon>Alveolata</taxon>
        <taxon>Dinophyceae</taxon>
        <taxon>Suessiales</taxon>
        <taxon>Suessiaceae</taxon>
        <taxon>Polarella</taxon>
    </lineage>
</organism>
<sequence>MPFHQVELESYITVSPTGFTHYVEGLPVEFVPIERWLDERFLYRAVRELRFFRDFPARKAFRLWRDAGCHERMSKAGSLLEERLFLLHPLFRPLYLEEIQGMRAVRVQFSQSQSLEDFQRVQQVWQQDLIARAARLAERLRLEVRREGSSAGFAYATLAAAVARPSSQGGRGLGVRPTPGLIRPGMPRADGDALEALGFSKDVGFGQRSMLRKECVRLVRFARLADLLASQALVDLAQESLADVVRSMAVAPSLQPLLPASPGSLQFLRQASGASSAKGGQLQEAAGGSPSGVVNPLVFKVAATFLGNSQRLEGLQLQPACEQLRVHLLESMNKGLEVATLFERLSQHPDLEAYRALIGPPSATEQSGAAVRQSPAAAA</sequence>
<gene>
    <name evidence="1" type="ORF">PGLA1383_LOCUS49288</name>
</gene>
<reference evidence="1" key="1">
    <citation type="submission" date="2021-02" db="EMBL/GenBank/DDBJ databases">
        <authorList>
            <person name="Dougan E. K."/>
            <person name="Rhodes N."/>
            <person name="Thang M."/>
            <person name="Chan C."/>
        </authorList>
    </citation>
    <scope>NUCLEOTIDE SEQUENCE</scope>
</reference>
<comment type="caution">
    <text evidence="1">The sequence shown here is derived from an EMBL/GenBank/DDBJ whole genome shotgun (WGS) entry which is preliminary data.</text>
</comment>
<dbReference type="Proteomes" id="UP000654075">
    <property type="component" value="Unassembled WGS sequence"/>
</dbReference>
<dbReference type="EMBL" id="CAJNNV010030748">
    <property type="protein sequence ID" value="CAE8633394.1"/>
    <property type="molecule type" value="Genomic_DNA"/>
</dbReference>
<protein>
    <submittedName>
        <fullName evidence="1">Uncharacterized protein</fullName>
    </submittedName>
</protein>
<keyword evidence="2" id="KW-1185">Reference proteome</keyword>
<dbReference type="AlphaFoldDB" id="A0A813H6Z1"/>
<evidence type="ECO:0000313" key="1">
    <source>
        <dbReference type="EMBL" id="CAE8633394.1"/>
    </source>
</evidence>
<name>A0A813H6Z1_POLGL</name>
<dbReference type="OrthoDB" id="413296at2759"/>
<proteinExistence type="predicted"/>